<protein>
    <recommendedName>
        <fullName evidence="3">Copia protein</fullName>
    </recommendedName>
</protein>
<evidence type="ECO:0000313" key="1">
    <source>
        <dbReference type="EMBL" id="GJT59177.1"/>
    </source>
</evidence>
<gene>
    <name evidence="1" type="ORF">Tco_1002710</name>
</gene>
<accession>A0ABQ5F7B2</accession>
<dbReference type="Proteomes" id="UP001151760">
    <property type="component" value="Unassembled WGS sequence"/>
</dbReference>
<dbReference type="CDD" id="cd09272">
    <property type="entry name" value="RNase_HI_RT_Ty1"/>
    <property type="match status" value="1"/>
</dbReference>
<dbReference type="PANTHER" id="PTHR11439:SF442">
    <property type="entry name" value="CYSTEINE-RICH RLK (RECEPTOR-LIKE PROTEIN KINASE) 8"/>
    <property type="match status" value="1"/>
</dbReference>
<proteinExistence type="predicted"/>
<name>A0ABQ5F7B2_9ASTR</name>
<sequence>MALAISTTEAEYVVAKRACQQALWMKQAMEYYDIHCKDVLVLCDNKDAIDLSKNPVHHSRTKHIKIRHHSLRDNVQKGNILLEKVASEDNIADILTKPLKCETFNYLRLGLEMLEHKE</sequence>
<comment type="caution">
    <text evidence="1">The sequence shown here is derived from an EMBL/GenBank/DDBJ whole genome shotgun (WGS) entry which is preliminary data.</text>
</comment>
<evidence type="ECO:0000313" key="2">
    <source>
        <dbReference type="Proteomes" id="UP001151760"/>
    </source>
</evidence>
<organism evidence="1 2">
    <name type="scientific">Tanacetum coccineum</name>
    <dbReference type="NCBI Taxonomy" id="301880"/>
    <lineage>
        <taxon>Eukaryota</taxon>
        <taxon>Viridiplantae</taxon>
        <taxon>Streptophyta</taxon>
        <taxon>Embryophyta</taxon>
        <taxon>Tracheophyta</taxon>
        <taxon>Spermatophyta</taxon>
        <taxon>Magnoliopsida</taxon>
        <taxon>eudicotyledons</taxon>
        <taxon>Gunneridae</taxon>
        <taxon>Pentapetalae</taxon>
        <taxon>asterids</taxon>
        <taxon>campanulids</taxon>
        <taxon>Asterales</taxon>
        <taxon>Asteraceae</taxon>
        <taxon>Asteroideae</taxon>
        <taxon>Anthemideae</taxon>
        <taxon>Anthemidinae</taxon>
        <taxon>Tanacetum</taxon>
    </lineage>
</organism>
<reference evidence="1" key="2">
    <citation type="submission" date="2022-01" db="EMBL/GenBank/DDBJ databases">
        <authorList>
            <person name="Yamashiro T."/>
            <person name="Shiraishi A."/>
            <person name="Satake H."/>
            <person name="Nakayama K."/>
        </authorList>
    </citation>
    <scope>NUCLEOTIDE SEQUENCE</scope>
</reference>
<dbReference type="EMBL" id="BQNB010017085">
    <property type="protein sequence ID" value="GJT59177.1"/>
    <property type="molecule type" value="Genomic_DNA"/>
</dbReference>
<dbReference type="PANTHER" id="PTHR11439">
    <property type="entry name" value="GAG-POL-RELATED RETROTRANSPOSON"/>
    <property type="match status" value="1"/>
</dbReference>
<evidence type="ECO:0008006" key="3">
    <source>
        <dbReference type="Google" id="ProtNLM"/>
    </source>
</evidence>
<reference evidence="1" key="1">
    <citation type="journal article" date="2022" name="Int. J. Mol. Sci.">
        <title>Draft Genome of Tanacetum Coccineum: Genomic Comparison of Closely Related Tanacetum-Family Plants.</title>
        <authorList>
            <person name="Yamashiro T."/>
            <person name="Shiraishi A."/>
            <person name="Nakayama K."/>
            <person name="Satake H."/>
        </authorList>
    </citation>
    <scope>NUCLEOTIDE SEQUENCE</scope>
</reference>
<keyword evidence="2" id="KW-1185">Reference proteome</keyword>